<evidence type="ECO:0000256" key="7">
    <source>
        <dbReference type="RuleBase" id="RU364050"/>
    </source>
</evidence>
<evidence type="ECO:0000313" key="9">
    <source>
        <dbReference type="Proteomes" id="UP000250151"/>
    </source>
</evidence>
<dbReference type="Proteomes" id="UP000250151">
    <property type="component" value="Segment"/>
</dbReference>
<keyword evidence="9" id="KW-1185">Reference proteome</keyword>
<dbReference type="Pfam" id="PF02123">
    <property type="entry name" value="RdRP_4"/>
    <property type="match status" value="1"/>
</dbReference>
<evidence type="ECO:0000313" key="8">
    <source>
        <dbReference type="EMBL" id="ANE10465.1"/>
    </source>
</evidence>
<name>A0A2Z1Q375_9VIRU</name>
<evidence type="ECO:0000256" key="5">
    <source>
        <dbReference type="ARBA" id="ARBA00022741"/>
    </source>
</evidence>
<dbReference type="GeneID" id="27912030"/>
<dbReference type="EMBL" id="KU728180">
    <property type="protein sequence ID" value="ANE10465.1"/>
    <property type="molecule type" value="Genomic_RNA"/>
</dbReference>
<protein>
    <recommendedName>
        <fullName evidence="1 7">RNA-directed RNA polymerase</fullName>
        <ecNumber evidence="1 7">2.7.7.48</ecNumber>
    </recommendedName>
</protein>
<dbReference type="GO" id="GO:0006351">
    <property type="term" value="P:DNA-templated transcription"/>
    <property type="evidence" value="ECO:0007669"/>
    <property type="project" value="InterPro"/>
</dbReference>
<evidence type="ECO:0000256" key="1">
    <source>
        <dbReference type="ARBA" id="ARBA00012494"/>
    </source>
</evidence>
<keyword evidence="7" id="KW-0693">Viral RNA replication</keyword>
<dbReference type="SUPFAM" id="SSF56672">
    <property type="entry name" value="DNA/RNA polymerases"/>
    <property type="match status" value="1"/>
</dbReference>
<proteinExistence type="predicted"/>
<dbReference type="GO" id="GO:0003723">
    <property type="term" value="F:RNA binding"/>
    <property type="evidence" value="ECO:0007669"/>
    <property type="project" value="InterPro"/>
</dbReference>
<dbReference type="KEGG" id="vg:27912030"/>
<evidence type="ECO:0000256" key="6">
    <source>
        <dbReference type="ARBA" id="ARBA00048744"/>
    </source>
</evidence>
<keyword evidence="5 7" id="KW-0547">Nucleotide-binding</keyword>
<keyword evidence="4 7" id="KW-0548">Nucleotidyltransferase</keyword>
<dbReference type="GO" id="GO:0003968">
    <property type="term" value="F:RNA-directed RNA polymerase activity"/>
    <property type="evidence" value="ECO:0007669"/>
    <property type="project" value="UniProtKB-KW"/>
</dbReference>
<keyword evidence="3 7" id="KW-0808">Transferase</keyword>
<dbReference type="GO" id="GO:0000166">
    <property type="term" value="F:nucleotide binding"/>
    <property type="evidence" value="ECO:0007669"/>
    <property type="project" value="UniProtKB-KW"/>
</dbReference>
<organism evidence="8 9">
    <name type="scientific">Fusarium poae dsRNA virus 2</name>
    <dbReference type="NCBI Taxonomy" id="1848042"/>
    <lineage>
        <taxon>Viruses</taxon>
        <taxon>Riboviria</taxon>
        <taxon>Orthornavirae</taxon>
        <taxon>Duplornaviricota</taxon>
        <taxon>Chrymotiviricetes</taxon>
        <taxon>Ghabrivirales</taxon>
        <taxon>Alphatotivirineae</taxon>
        <taxon>Fusagraviridae</taxon>
        <taxon>Fusagravirus</taxon>
        <taxon>Fusagravirus shichi</taxon>
    </lineage>
</organism>
<dbReference type="EC" id="2.7.7.48" evidence="1 7"/>
<dbReference type="InterPro" id="IPR043502">
    <property type="entry name" value="DNA/RNA_pol_sf"/>
</dbReference>
<comment type="catalytic activity">
    <reaction evidence="6 7">
        <text>RNA(n) + a ribonucleoside 5'-triphosphate = RNA(n+1) + diphosphate</text>
        <dbReference type="Rhea" id="RHEA:21248"/>
        <dbReference type="Rhea" id="RHEA-COMP:14527"/>
        <dbReference type="Rhea" id="RHEA-COMP:17342"/>
        <dbReference type="ChEBI" id="CHEBI:33019"/>
        <dbReference type="ChEBI" id="CHEBI:61557"/>
        <dbReference type="ChEBI" id="CHEBI:140395"/>
        <dbReference type="EC" id="2.7.7.48"/>
    </reaction>
</comment>
<evidence type="ECO:0000256" key="4">
    <source>
        <dbReference type="ARBA" id="ARBA00022695"/>
    </source>
</evidence>
<evidence type="ECO:0000256" key="3">
    <source>
        <dbReference type="ARBA" id="ARBA00022679"/>
    </source>
</evidence>
<accession>A0A2Z1Q375</accession>
<dbReference type="RefSeq" id="YP_009253995.1">
    <property type="nucleotide sequence ID" value="NC_030201.1"/>
</dbReference>
<sequence length="1362" mass="152899">MFQSFLNLVSTETRINAESPWIIPDPLIGEIAQVLTRIRDGRHKMRDGSYFYDFSRLYDLFELSKPPDSTAKACAASILLHPTPSVVYNYIPSIMPDAPIPEGLQLLASGGLVLNSQARQLLRLLPQPLQRVSLLSSYNYYENHGVISGVCIHRALHVLGLDNRYDHNELSAVGDHMKLGIHFDQVLRLLAPLPPTHIKRFFISCTSMDEHHSQALSIISTYSGDHSCLVFVSHTHISFALNLNVSIRTYDELLNFYSHLPKGWLASLEDKYPKNTGRPGGKILVNWPAIASTAKQSPAVRLIIKLLLAADNDWELVIAFNLTLLPFIDDLSEDIVLWLLHCNISSDALNALVFPKSLRVTALFNAEFTTVAKAFKEVHTQGRLFSHLLGFGRIIRPIHLARGYGDLVYGFDTLAGRSEKYKASFVDECLMRSVDPHIRGIPKFDSTTKQIYFDEDAWTTMIKEVSREVVSELLERKVALTPFHKWYDRRMFWGASGGSPGTYANWSTGERLRLNKRGALLVTPEKSIRGMWDQAYNAVQWSVGTIKFESGKIRHILTTGLYNYISQAYILDNFESNIKPDTWYSAKHHSAARVANHIRRLEDLQSGVATMFDFSDYNLEHTFYQMLAIMKSALEEMVARGRDDTMPTDYADAVGDLLAAGDYVMTARARTFLNDKLSGLVVRIVRGLQSGERSTSFFNTLCNKVDSVMVDRVAEQLFGRRLITHQGDRLGDDVFVKNADMKDSILMCALFNLLGSSGQLYKITSEYCSPKNPGRGEFLRHSYDGASGRVSGYPIRAIVGFVHGEFFSEPLPAIYDRAATILEQVAKIQRRGCTLPMSLVNESIRFNCRITKTLDSGIKKTVVADPLLALTPAAFGGIGVTRAQESQALITGGGSIISVANDTDDHRYAFLIPSGEGKSSLARLYPNLFVDHDDLISVPYFQELRANAVLTGTWKPVNTYLRSVLPSRDRRILLTWSQQTVPHNYRVIAAFLLQQPSALRANIANRETILKTSRRIVTFFPTHQRLEIAAVNLANALTRTSHTSTVINTRGALTPPPTLTLRINDTRGTLKRARVHLSDDNALNRLGLTSQVDLSRDVLDGVMSGGYPKPLLRKAVDAYANDLLKWTATVRDVSFTVTLVPHTYDQTVTNAERIFFRSIGANVVNKPLSQTTIFRRNREGYPMTSRIVHYYSCLERLILPSGFSIGAGVRKSIQCMPSIGPYPLSTKIILFCQKLLSLVDEKDRQVQIMNKKGQLNPLFKVSHFTQSMQAALPPSCDEFIMNYITGDLQFIPPANRRNHSSDFISLLRDVTLSAIESDPILMRKLALANNRDRVYTIYQLEDMVALNLERRFLDALHVILSD</sequence>
<evidence type="ECO:0000256" key="2">
    <source>
        <dbReference type="ARBA" id="ARBA00022484"/>
    </source>
</evidence>
<reference evidence="8 9" key="1">
    <citation type="journal article" date="2016" name="Int. J. Mol. Sci.">
        <title>Two Novel Relative Double-Stranded RNA Mycoviruses Infecting Fusarium poae Strain SX63.</title>
        <authorList>
            <person name="Wang L."/>
            <person name="Zhang J."/>
            <person name="Zhang H."/>
            <person name="Qiu D."/>
            <person name="Guo L."/>
        </authorList>
    </citation>
    <scope>NUCLEOTIDE SEQUENCE [LARGE SCALE GENOMIC DNA]</scope>
    <source>
        <strain evidence="8">SX63</strain>
    </source>
</reference>
<keyword evidence="2 7" id="KW-0696">RNA-directed RNA polymerase</keyword>
<dbReference type="InterPro" id="IPR001795">
    <property type="entry name" value="RNA-dir_pol_luteovirus"/>
</dbReference>